<dbReference type="Gene3D" id="2.40.10.120">
    <property type="match status" value="1"/>
</dbReference>
<dbReference type="SUPFAM" id="SSF50494">
    <property type="entry name" value="Trypsin-like serine proteases"/>
    <property type="match status" value="1"/>
</dbReference>
<dbReference type="PANTHER" id="PTHR43343:SF3">
    <property type="entry name" value="PROTEASE DO-LIKE 8, CHLOROPLASTIC"/>
    <property type="match status" value="1"/>
</dbReference>
<dbReference type="Pfam" id="PF13180">
    <property type="entry name" value="PDZ_2"/>
    <property type="match status" value="1"/>
</dbReference>
<dbReference type="PRINTS" id="PR00834">
    <property type="entry name" value="PROTEASES2C"/>
</dbReference>
<name>A0ABS1TDQ8_9CLOT</name>
<dbReference type="InterPro" id="IPR009003">
    <property type="entry name" value="Peptidase_S1_PA"/>
</dbReference>
<keyword evidence="1" id="KW-0645">Protease</keyword>
<evidence type="ECO:0000313" key="5">
    <source>
        <dbReference type="EMBL" id="MBL4936907.1"/>
    </source>
</evidence>
<dbReference type="PROSITE" id="PS50106">
    <property type="entry name" value="PDZ"/>
    <property type="match status" value="1"/>
</dbReference>
<keyword evidence="3" id="KW-0472">Membrane</keyword>
<dbReference type="SUPFAM" id="SSF50156">
    <property type="entry name" value="PDZ domain-like"/>
    <property type="match status" value="1"/>
</dbReference>
<dbReference type="InterPro" id="IPR051201">
    <property type="entry name" value="Chloro_Bact_Ser_Proteases"/>
</dbReference>
<protein>
    <submittedName>
        <fullName evidence="5">Trypsin-like peptidase domain-containing protein</fullName>
    </submittedName>
</protein>
<keyword evidence="6" id="KW-1185">Reference proteome</keyword>
<dbReference type="RefSeq" id="WP_202749665.1">
    <property type="nucleotide sequence ID" value="NZ_JAESWC010000009.1"/>
</dbReference>
<dbReference type="EMBL" id="JAESWC010000009">
    <property type="protein sequence ID" value="MBL4936907.1"/>
    <property type="molecule type" value="Genomic_DNA"/>
</dbReference>
<dbReference type="PANTHER" id="PTHR43343">
    <property type="entry name" value="PEPTIDASE S12"/>
    <property type="match status" value="1"/>
</dbReference>
<dbReference type="InterPro" id="IPR001478">
    <property type="entry name" value="PDZ"/>
</dbReference>
<organism evidence="5 6">
    <name type="scientific">Clostridium rhizosphaerae</name>
    <dbReference type="NCBI Taxonomy" id="2803861"/>
    <lineage>
        <taxon>Bacteria</taxon>
        <taxon>Bacillati</taxon>
        <taxon>Bacillota</taxon>
        <taxon>Clostridia</taxon>
        <taxon>Eubacteriales</taxon>
        <taxon>Clostridiaceae</taxon>
        <taxon>Clostridium</taxon>
    </lineage>
</organism>
<feature type="transmembrane region" description="Helical" evidence="3">
    <location>
        <begin position="42"/>
        <end position="65"/>
    </location>
</feature>
<dbReference type="Gene3D" id="2.30.42.10">
    <property type="match status" value="1"/>
</dbReference>
<evidence type="ECO:0000256" key="1">
    <source>
        <dbReference type="ARBA" id="ARBA00022670"/>
    </source>
</evidence>
<proteinExistence type="predicted"/>
<evidence type="ECO:0000256" key="3">
    <source>
        <dbReference type="SAM" id="Phobius"/>
    </source>
</evidence>
<keyword evidence="3" id="KW-0812">Transmembrane</keyword>
<dbReference type="Proteomes" id="UP000632377">
    <property type="component" value="Unassembled WGS sequence"/>
</dbReference>
<evidence type="ECO:0000313" key="6">
    <source>
        <dbReference type="Proteomes" id="UP000632377"/>
    </source>
</evidence>
<reference evidence="5 6" key="1">
    <citation type="submission" date="2021-01" db="EMBL/GenBank/DDBJ databases">
        <title>Genome public.</title>
        <authorList>
            <person name="Liu C."/>
            <person name="Sun Q."/>
        </authorList>
    </citation>
    <scope>NUCLEOTIDE SEQUENCE [LARGE SCALE GENOMIC DNA]</scope>
    <source>
        <strain evidence="5 6">YIM B02515</strain>
    </source>
</reference>
<evidence type="ECO:0000259" key="4">
    <source>
        <dbReference type="PROSITE" id="PS50106"/>
    </source>
</evidence>
<dbReference type="InterPro" id="IPR001940">
    <property type="entry name" value="Peptidase_S1C"/>
</dbReference>
<comment type="caution">
    <text evidence="5">The sequence shown here is derived from an EMBL/GenBank/DDBJ whole genome shotgun (WGS) entry which is preliminary data.</text>
</comment>
<sequence length="421" mass="44919">MDSNQYNEYNDASWRHVSRDGHLDDCSTIKFRNNKRNARFKGFLKGVAFILVAAVSGGTVAYYVVDTKYSKLSLVYGQNNPSMLEQAKTNTPTTDIPKNSITMVAETVGPTVVGISNKLETFFGEKTNGSGSGIIFDKKGYIVTNYHVIQGAEKVTVKLPNTSKIFEAKFIGAEASRDIAVIKIDADSLPVAKFGDSSKVKTGDLSIAIGNPLGDEFAGSVTAGIISAVNRNISIQDRTGKVTTRYKVLQTDAAINPGNSGGALCNEAGEIIGINSLKLGSDDNVEGMGFAITINDVKDIVSKIMSGVNATAQSSTPDKQPTSKEQPNVLIGIQGRSAVPEADSGVKGVYVEEVTPNSGASAAGIKPSDIIVEIDKVKIDSMQQLQELLKKYKAGDSVSCKIWRNGKAYQAKITLSEKSLK</sequence>
<gene>
    <name evidence="5" type="ORF">JK636_14200</name>
</gene>
<feature type="domain" description="PDZ" evidence="4">
    <location>
        <begin position="331"/>
        <end position="391"/>
    </location>
</feature>
<keyword evidence="3" id="KW-1133">Transmembrane helix</keyword>
<accession>A0ABS1TDQ8</accession>
<dbReference type="SMART" id="SM00228">
    <property type="entry name" value="PDZ"/>
    <property type="match status" value="1"/>
</dbReference>
<dbReference type="InterPro" id="IPR036034">
    <property type="entry name" value="PDZ_sf"/>
</dbReference>
<evidence type="ECO:0000256" key="2">
    <source>
        <dbReference type="ARBA" id="ARBA00022801"/>
    </source>
</evidence>
<keyword evidence="2" id="KW-0378">Hydrolase</keyword>
<dbReference type="Pfam" id="PF13365">
    <property type="entry name" value="Trypsin_2"/>
    <property type="match status" value="1"/>
</dbReference>